<gene>
    <name evidence="31 32" type="primary">RAD18</name>
</gene>
<evidence type="ECO:0000259" key="30">
    <source>
        <dbReference type="PROSITE" id="PS51908"/>
    </source>
</evidence>
<evidence type="ECO:0000256" key="7">
    <source>
        <dbReference type="ARBA" id="ARBA00022490"/>
    </source>
</evidence>
<keyword evidence="9" id="KW-0808">Transferase</keyword>
<dbReference type="VGNC" id="VGNC:33679">
    <property type="gene designation" value="RAD18"/>
</dbReference>
<evidence type="ECO:0000256" key="27">
    <source>
        <dbReference type="SAM" id="MobiDB-lite"/>
    </source>
</evidence>
<evidence type="ECO:0000256" key="25">
    <source>
        <dbReference type="PROSITE-ProRule" id="PRU00175"/>
    </source>
</evidence>
<keyword evidence="11 26" id="KW-0227">DNA damage</keyword>
<dbReference type="InterPro" id="IPR039577">
    <property type="entry name" value="Rad18"/>
</dbReference>
<comment type="similarity">
    <text evidence="5">Belongs to the RAD18 family.</text>
</comment>
<dbReference type="Gene3D" id="1.10.720.30">
    <property type="entry name" value="SAP domain"/>
    <property type="match status" value="1"/>
</dbReference>
<evidence type="ECO:0000256" key="10">
    <source>
        <dbReference type="ARBA" id="ARBA00022723"/>
    </source>
</evidence>
<keyword evidence="12 25" id="KW-0863">Zinc-finger</keyword>
<evidence type="ECO:0000256" key="5">
    <source>
        <dbReference type="ARBA" id="ARBA00009506"/>
    </source>
</evidence>
<feature type="domain" description="UBZ4-type" evidence="30">
    <location>
        <begin position="201"/>
        <end position="228"/>
    </location>
</feature>
<evidence type="ECO:0000256" key="4">
    <source>
        <dbReference type="ARBA" id="ARBA00004906"/>
    </source>
</evidence>
<dbReference type="PROSITE" id="PS50089">
    <property type="entry name" value="ZF_RING_2"/>
    <property type="match status" value="1"/>
</dbReference>
<keyword evidence="16" id="KW-0238">DNA-binding</keyword>
<evidence type="ECO:0000256" key="16">
    <source>
        <dbReference type="ARBA" id="ARBA00023125"/>
    </source>
</evidence>
<dbReference type="PROSITE" id="PS50800">
    <property type="entry name" value="SAP"/>
    <property type="match status" value="1"/>
</dbReference>
<dbReference type="SUPFAM" id="SSF57850">
    <property type="entry name" value="RING/U-box"/>
    <property type="match status" value="1"/>
</dbReference>
<dbReference type="UniPathway" id="UPA00143"/>
<evidence type="ECO:0000256" key="17">
    <source>
        <dbReference type="ARBA" id="ARBA00023204"/>
    </source>
</evidence>
<dbReference type="InterPro" id="IPR036361">
    <property type="entry name" value="SAP_dom_sf"/>
</dbReference>
<dbReference type="GO" id="GO:0008270">
    <property type="term" value="F:zinc ion binding"/>
    <property type="evidence" value="ECO:0007669"/>
    <property type="project" value="UniProtKB-KW"/>
</dbReference>
<evidence type="ECO:0000256" key="8">
    <source>
        <dbReference type="ARBA" id="ARBA00022553"/>
    </source>
</evidence>
<evidence type="ECO:0000256" key="13">
    <source>
        <dbReference type="ARBA" id="ARBA00022786"/>
    </source>
</evidence>
<keyword evidence="7" id="KW-0963">Cytoplasm</keyword>
<dbReference type="GO" id="GO:0006301">
    <property type="term" value="P:DNA damage tolerance"/>
    <property type="evidence" value="ECO:0007669"/>
    <property type="project" value="InterPro"/>
</dbReference>
<dbReference type="InterPro" id="IPR006642">
    <property type="entry name" value="Rad18_UBZ4"/>
</dbReference>
<evidence type="ECO:0000256" key="26">
    <source>
        <dbReference type="PROSITE-ProRule" id="PRU01256"/>
    </source>
</evidence>
<dbReference type="GO" id="GO:0003697">
    <property type="term" value="F:single-stranded DNA binding"/>
    <property type="evidence" value="ECO:0007669"/>
    <property type="project" value="InterPro"/>
</dbReference>
<evidence type="ECO:0000256" key="1">
    <source>
        <dbReference type="ARBA" id="ARBA00000900"/>
    </source>
</evidence>
<dbReference type="GO" id="GO:0005694">
    <property type="term" value="C:chromosome"/>
    <property type="evidence" value="ECO:0007669"/>
    <property type="project" value="UniProtKB-ARBA"/>
</dbReference>
<evidence type="ECO:0000256" key="21">
    <source>
        <dbReference type="ARBA" id="ARBA00057007"/>
    </source>
</evidence>
<dbReference type="InterPro" id="IPR003034">
    <property type="entry name" value="SAP_dom"/>
</dbReference>
<protein>
    <recommendedName>
        <fullName evidence="22">E3 ubiquitin-protein ligase RAD18</fullName>
        <ecNumber evidence="6">2.3.2.27</ecNumber>
    </recommendedName>
    <alternativeName>
        <fullName evidence="24">Postreplication repair protein RAD18</fullName>
    </alternativeName>
    <alternativeName>
        <fullName evidence="20 23">RING-type E3 ubiquitin transferase RAD18</fullName>
    </alternativeName>
</protein>
<evidence type="ECO:0000256" key="15">
    <source>
        <dbReference type="ARBA" id="ARBA00022990"/>
    </source>
</evidence>
<feature type="domain" description="RING-type" evidence="28">
    <location>
        <begin position="25"/>
        <end position="63"/>
    </location>
</feature>
<evidence type="ECO:0000313" key="31">
    <source>
        <dbReference type="EMBL" id="AAX46529.1"/>
    </source>
</evidence>
<dbReference type="CDD" id="cd16529">
    <property type="entry name" value="RING-HC_RAD18"/>
    <property type="match status" value="1"/>
</dbReference>
<evidence type="ECO:0000256" key="20">
    <source>
        <dbReference type="ARBA" id="ARBA00031783"/>
    </source>
</evidence>
<reference evidence="31" key="1">
    <citation type="journal article" date="2001" name="Genome Res.">
        <title>Sequence evaluation of four pooled-tissue normalized bovine cDNA libraries and construction of a gene index for cattle.</title>
        <authorList>
            <person name="Smith T.P."/>
            <person name="Grosse W.M."/>
            <person name="Freking B.A."/>
            <person name="Roberts A.J."/>
            <person name="Stone R.T."/>
            <person name="Casas E."/>
            <person name="Wray J.E."/>
            <person name="White J."/>
            <person name="Cho J."/>
            <person name="Fahrenkrug S.C."/>
            <person name="Bennett G.L."/>
            <person name="Heaton M.P."/>
            <person name="Laegreid W.W."/>
            <person name="Rohrer G.A."/>
            <person name="Chitko-McKown C.G."/>
            <person name="Pertea G."/>
            <person name="Holt I."/>
            <person name="Karamycheva S."/>
            <person name="Liang F."/>
            <person name="Quackenbush J."/>
            <person name="Keele J.W."/>
        </authorList>
    </citation>
    <scope>NUCLEOTIDE SEQUENCE</scope>
    <source>
        <tissue evidence="31">Pooled</tissue>
    </source>
</reference>
<dbReference type="SMART" id="SM00734">
    <property type="entry name" value="ZnF_Rad18"/>
    <property type="match status" value="1"/>
</dbReference>
<evidence type="ECO:0000256" key="6">
    <source>
        <dbReference type="ARBA" id="ARBA00012483"/>
    </source>
</evidence>
<keyword evidence="18" id="KW-0206">Cytoskeleton</keyword>
<dbReference type="GO" id="GO:0005813">
    <property type="term" value="C:centrosome"/>
    <property type="evidence" value="ECO:0007669"/>
    <property type="project" value="UniProtKB-SubCell"/>
</dbReference>
<dbReference type="HOGENOM" id="CLU_028491_0_0_1"/>
<evidence type="ECO:0000313" key="32">
    <source>
        <dbReference type="VGNC" id="VGNC:33679"/>
    </source>
</evidence>
<evidence type="ECO:0000259" key="28">
    <source>
        <dbReference type="PROSITE" id="PS50089"/>
    </source>
</evidence>
<evidence type="ECO:0000256" key="24">
    <source>
        <dbReference type="ARBA" id="ARBA00082503"/>
    </source>
</evidence>
<dbReference type="PANTHER" id="PTHR14134:SF2">
    <property type="entry name" value="E3 UBIQUITIN-PROTEIN LIGASE RAD18"/>
    <property type="match status" value="1"/>
</dbReference>
<dbReference type="EMBL" id="BT021682">
    <property type="protein sequence ID" value="AAX46529.1"/>
    <property type="molecule type" value="mRNA"/>
</dbReference>
<dbReference type="AlphaFoldDB" id="Q58DB5"/>
<comment type="pathway">
    <text evidence="4">Protein modification; protein ubiquitination.</text>
</comment>
<feature type="compositionally biased region" description="Polar residues" evidence="27">
    <location>
        <begin position="180"/>
        <end position="192"/>
    </location>
</feature>
<dbReference type="GO" id="GO:0061630">
    <property type="term" value="F:ubiquitin protein ligase activity"/>
    <property type="evidence" value="ECO:0007669"/>
    <property type="project" value="UniProtKB-EC"/>
</dbReference>
<keyword evidence="13" id="KW-0833">Ubl conjugation pathway</keyword>
<dbReference type="InterPro" id="IPR001841">
    <property type="entry name" value="Znf_RING"/>
</dbReference>
<organism evidence="31">
    <name type="scientific">Bos taurus</name>
    <name type="common">Bovine</name>
    <dbReference type="NCBI Taxonomy" id="9913"/>
    <lineage>
        <taxon>Eukaryota</taxon>
        <taxon>Metazoa</taxon>
        <taxon>Chordata</taxon>
        <taxon>Craniata</taxon>
        <taxon>Vertebrata</taxon>
        <taxon>Euteleostomi</taxon>
        <taxon>Mammalia</taxon>
        <taxon>Eutheria</taxon>
        <taxon>Laurasiatheria</taxon>
        <taxon>Artiodactyla</taxon>
        <taxon>Ruminantia</taxon>
        <taxon>Pecora</taxon>
        <taxon>Bovidae</taxon>
        <taxon>Bovinae</taxon>
        <taxon>Bos</taxon>
    </lineage>
</organism>
<dbReference type="Pfam" id="PF13923">
    <property type="entry name" value="zf-C3HC4_2"/>
    <property type="match status" value="1"/>
</dbReference>
<evidence type="ECO:0000256" key="14">
    <source>
        <dbReference type="ARBA" id="ARBA00022833"/>
    </source>
</evidence>
<keyword evidence="10" id="KW-0479">Metal-binding</keyword>
<reference evidence="31" key="2">
    <citation type="journal article" date="2005" name="BMC Genomics">
        <title>Characterization of 954 bovine full-CDS cDNA sequences.</title>
        <authorList>
            <person name="Harhay G.P."/>
            <person name="Sonstegard T.S."/>
            <person name="Keele J.W."/>
            <person name="Heaton M.P."/>
            <person name="Clawson M.L."/>
            <person name="Snelling W.M."/>
            <person name="Wiedmann R.T."/>
            <person name="Van Tassell C.P."/>
            <person name="Smith T.P."/>
        </authorList>
    </citation>
    <scope>NUCLEOTIDE SEQUENCE</scope>
    <source>
        <tissue evidence="31">Pooled</tissue>
    </source>
</reference>
<dbReference type="Pfam" id="PF02037">
    <property type="entry name" value="SAP"/>
    <property type="match status" value="1"/>
</dbReference>
<evidence type="ECO:0000256" key="3">
    <source>
        <dbReference type="ARBA" id="ARBA00004300"/>
    </source>
</evidence>
<dbReference type="FunFam" id="3.30.160.60:FF:000331">
    <property type="entry name" value="E3 ubiquitin-protein ligase RAD18"/>
    <property type="match status" value="1"/>
</dbReference>
<keyword evidence="19" id="KW-0539">Nucleus</keyword>
<dbReference type="InterPro" id="IPR013083">
    <property type="entry name" value="Znf_RING/FYVE/PHD"/>
</dbReference>
<dbReference type="SUPFAM" id="SSF68906">
    <property type="entry name" value="SAP domain"/>
    <property type="match status" value="1"/>
</dbReference>
<name>Q58DB5_BOVIN</name>
<comment type="subcellular location">
    <subcellularLocation>
        <location evidence="3">Cytoplasm</location>
        <location evidence="3">Cytoskeleton</location>
        <location evidence="3">Microtubule organizing center</location>
        <location evidence="3">Centrosome</location>
    </subcellularLocation>
    <subcellularLocation>
        <location evidence="2">Nucleus</location>
    </subcellularLocation>
</comment>
<dbReference type="SMR" id="Q58DB5"/>
<keyword evidence="15" id="KW-0007">Acetylation</keyword>
<dbReference type="GO" id="GO:0005634">
    <property type="term" value="C:nucleus"/>
    <property type="evidence" value="ECO:0007669"/>
    <property type="project" value="UniProtKB-SubCell"/>
</dbReference>
<keyword evidence="17 26" id="KW-0234">DNA repair</keyword>
<dbReference type="Gene3D" id="3.30.40.10">
    <property type="entry name" value="Zinc/RING finger domain, C3HC4 (zinc finger)"/>
    <property type="match status" value="1"/>
</dbReference>
<accession>Q58DB5</accession>
<evidence type="ECO:0000256" key="12">
    <source>
        <dbReference type="ARBA" id="ARBA00022771"/>
    </source>
</evidence>
<dbReference type="PROSITE" id="PS00518">
    <property type="entry name" value="ZF_RING_1"/>
    <property type="match status" value="1"/>
</dbReference>
<dbReference type="FunFam" id="1.10.720.30:FF:000024">
    <property type="entry name" value="E3 ubiquitin-protein ligase RAD18 isoform X1"/>
    <property type="match status" value="1"/>
</dbReference>
<keyword evidence="8" id="KW-0597">Phosphoprotein</keyword>
<evidence type="ECO:0000256" key="2">
    <source>
        <dbReference type="ARBA" id="ARBA00004123"/>
    </source>
</evidence>
<evidence type="ECO:0000256" key="22">
    <source>
        <dbReference type="ARBA" id="ARBA00074075"/>
    </source>
</evidence>
<comment type="catalytic activity">
    <reaction evidence="1">
        <text>S-ubiquitinyl-[E2 ubiquitin-conjugating enzyme]-L-cysteine + [acceptor protein]-L-lysine = [E2 ubiquitin-conjugating enzyme]-L-cysteine + N(6)-ubiquitinyl-[acceptor protein]-L-lysine.</text>
        <dbReference type="EC" id="2.3.2.27"/>
    </reaction>
</comment>
<dbReference type="Gene3D" id="3.30.160.60">
    <property type="entry name" value="Classic Zinc Finger"/>
    <property type="match status" value="1"/>
</dbReference>
<evidence type="ECO:0000256" key="19">
    <source>
        <dbReference type="ARBA" id="ARBA00023242"/>
    </source>
</evidence>
<dbReference type="SMART" id="SM00184">
    <property type="entry name" value="RING"/>
    <property type="match status" value="1"/>
</dbReference>
<comment type="function">
    <text evidence="21">E3 ubiquitin-protein ligase involved in postreplication repair of UV-damaged DNA. Postreplication repair functions in gap-filling of a daughter strand on replication of damaged DNA. Associates to the E2 ubiquitin conjugating enzyme UBE2B to form the UBE2B-RAD18 ubiquitin ligase complex involved in mono-ubiquitination of DNA-associated PCNA on 'Lys-164'. Has ssDNA binding activity.</text>
</comment>
<proteinExistence type="evidence at transcript level"/>
<evidence type="ECO:0000256" key="11">
    <source>
        <dbReference type="ARBA" id="ARBA00022763"/>
    </source>
</evidence>
<dbReference type="PANTHER" id="PTHR14134">
    <property type="entry name" value="E3 UBIQUITIN-PROTEIN LIGASE RAD18"/>
    <property type="match status" value="1"/>
</dbReference>
<sequence length="336" mass="37716">MDSLAEPRWPPALAVMKKVDDLLRCGICFEYFNIAMMIPQCSHNYCSLCIRKFLSYKTQCPTCCVTVTEPDLKNNRVLDELVKNLNFARNHLLQFALESPPISAASSSSKNLATKADTAVAFRHSLKQGSKLMENFLIRESGGSASELLIKENESKLSPQKKLSSPAKTRGTPSAVKSAPGSSEDSVLETPSTSALKQVTKVDCPVCGVKIPENHINKHLDSCLSREEKKESLRSSVHKRKPLPKTVYNLLSDRDLKKKLKQHGLSVQGNKQQLIKRHQEFVHMYNAQCDALHPKSAAEIVQEIENMEKTRMRFEASKLNESVMGFYKEPNRKGNR</sequence>
<dbReference type="FunFam" id="3.30.40.10:FF:000172">
    <property type="entry name" value="E3 ubiquitin-protein ligase RAD18"/>
    <property type="match status" value="1"/>
</dbReference>
<dbReference type="PROSITE" id="PS51908">
    <property type="entry name" value="ZF_UBZ4"/>
    <property type="match status" value="1"/>
</dbReference>
<dbReference type="GO" id="GO:0006281">
    <property type="term" value="P:DNA repair"/>
    <property type="evidence" value="ECO:0007669"/>
    <property type="project" value="UniProtKB-KW"/>
</dbReference>
<evidence type="ECO:0000256" key="18">
    <source>
        <dbReference type="ARBA" id="ARBA00023212"/>
    </source>
</evidence>
<evidence type="ECO:0000256" key="9">
    <source>
        <dbReference type="ARBA" id="ARBA00022679"/>
    </source>
</evidence>
<feature type="domain" description="SAP" evidence="29">
    <location>
        <begin position="248"/>
        <end position="282"/>
    </location>
</feature>
<dbReference type="GO" id="GO:0006513">
    <property type="term" value="P:protein monoubiquitination"/>
    <property type="evidence" value="ECO:0007669"/>
    <property type="project" value="InterPro"/>
</dbReference>
<keyword evidence="14" id="KW-0862">Zinc</keyword>
<evidence type="ECO:0000259" key="29">
    <source>
        <dbReference type="PROSITE" id="PS50800"/>
    </source>
</evidence>
<feature type="compositionally biased region" description="Low complexity" evidence="27">
    <location>
        <begin position="156"/>
        <end position="168"/>
    </location>
</feature>
<feature type="region of interest" description="Disordered" evidence="27">
    <location>
        <begin position="153"/>
        <end position="192"/>
    </location>
</feature>
<dbReference type="InterPro" id="IPR017907">
    <property type="entry name" value="Znf_RING_CS"/>
</dbReference>
<dbReference type="SMART" id="SM00513">
    <property type="entry name" value="SAP"/>
    <property type="match status" value="1"/>
</dbReference>
<evidence type="ECO:0000256" key="23">
    <source>
        <dbReference type="ARBA" id="ARBA00082369"/>
    </source>
</evidence>
<dbReference type="EC" id="2.3.2.27" evidence="6"/>